<evidence type="ECO:0000313" key="3">
    <source>
        <dbReference type="EMBL" id="TXB62948.1"/>
    </source>
</evidence>
<evidence type="ECO:0000256" key="1">
    <source>
        <dbReference type="SAM" id="MobiDB-lite"/>
    </source>
</evidence>
<gene>
    <name evidence="3" type="ORF">FRY97_11440</name>
</gene>
<organism evidence="3 4">
    <name type="scientific">Phaeodactylibacter luteus</name>
    <dbReference type="NCBI Taxonomy" id="1564516"/>
    <lineage>
        <taxon>Bacteria</taxon>
        <taxon>Pseudomonadati</taxon>
        <taxon>Bacteroidota</taxon>
        <taxon>Saprospiria</taxon>
        <taxon>Saprospirales</taxon>
        <taxon>Haliscomenobacteraceae</taxon>
        <taxon>Phaeodactylibacter</taxon>
    </lineage>
</organism>
<reference evidence="3 4" key="1">
    <citation type="submission" date="2019-08" db="EMBL/GenBank/DDBJ databases">
        <title>Genome of Phaeodactylibacter luteus.</title>
        <authorList>
            <person name="Bowman J.P."/>
        </authorList>
    </citation>
    <scope>NUCLEOTIDE SEQUENCE [LARGE SCALE GENOMIC DNA]</scope>
    <source>
        <strain evidence="3 4">KCTC 42180</strain>
    </source>
</reference>
<proteinExistence type="predicted"/>
<evidence type="ECO:0000313" key="4">
    <source>
        <dbReference type="Proteomes" id="UP000321580"/>
    </source>
</evidence>
<feature type="compositionally biased region" description="Basic and acidic residues" evidence="1">
    <location>
        <begin position="157"/>
        <end position="169"/>
    </location>
</feature>
<feature type="domain" description="Haem-binding" evidence="2">
    <location>
        <begin position="13"/>
        <end position="148"/>
    </location>
</feature>
<accession>A0A5C6RKP2</accession>
<dbReference type="OrthoDB" id="196738at2"/>
<dbReference type="InterPro" id="IPR025992">
    <property type="entry name" value="Haem-bd"/>
</dbReference>
<dbReference type="RefSeq" id="WP_147167668.1">
    <property type="nucleotide sequence ID" value="NZ_VOOR01000021.1"/>
</dbReference>
<protein>
    <submittedName>
        <fullName evidence="3">Cytochrome C</fullName>
    </submittedName>
</protein>
<keyword evidence="4" id="KW-1185">Reference proteome</keyword>
<evidence type="ECO:0000259" key="2">
    <source>
        <dbReference type="SMART" id="SM01235"/>
    </source>
</evidence>
<dbReference type="Pfam" id="PF14376">
    <property type="entry name" value="Haem_bd"/>
    <property type="match status" value="1"/>
</dbReference>
<feature type="region of interest" description="Disordered" evidence="1">
    <location>
        <begin position="154"/>
        <end position="182"/>
    </location>
</feature>
<sequence length="182" mass="20370">MSTLVKRALGGLLGVFVLLQFFQIDKTNPPITAGQDLLQLTSPPSDVAALIKSACYDCHAHTTAYPWYASIQPVGWWLKGHIEEGREHLNFSDWGSYPADKRAHKAEECAEEIREQEMPLKVYPITHPEARLSPEQRDRLAAWFEVLQASAGQDTPARLRKDMPMDKLPKAPQPVGADNPVE</sequence>
<dbReference type="AlphaFoldDB" id="A0A5C6RKP2"/>
<dbReference type="EMBL" id="VOOR01000021">
    <property type="protein sequence ID" value="TXB62948.1"/>
    <property type="molecule type" value="Genomic_DNA"/>
</dbReference>
<comment type="caution">
    <text evidence="3">The sequence shown here is derived from an EMBL/GenBank/DDBJ whole genome shotgun (WGS) entry which is preliminary data.</text>
</comment>
<dbReference type="SMART" id="SM01235">
    <property type="entry name" value="Haem_bd"/>
    <property type="match status" value="1"/>
</dbReference>
<name>A0A5C6RKP2_9BACT</name>
<dbReference type="Proteomes" id="UP000321580">
    <property type="component" value="Unassembled WGS sequence"/>
</dbReference>